<dbReference type="Proteomes" id="UP001164539">
    <property type="component" value="Chromosome 5"/>
</dbReference>
<reference evidence="1 2" key="1">
    <citation type="journal article" date="2023" name="Science">
        <title>Complex scaffold remodeling in plant triterpene biosynthesis.</title>
        <authorList>
            <person name="De La Pena R."/>
            <person name="Hodgson H."/>
            <person name="Liu J.C."/>
            <person name="Stephenson M.J."/>
            <person name="Martin A.C."/>
            <person name="Owen C."/>
            <person name="Harkess A."/>
            <person name="Leebens-Mack J."/>
            <person name="Jimenez L.E."/>
            <person name="Osbourn A."/>
            <person name="Sattely E.S."/>
        </authorList>
    </citation>
    <scope>NUCLEOTIDE SEQUENCE [LARGE SCALE GENOMIC DNA]</scope>
    <source>
        <strain evidence="2">cv. JPN11</strain>
        <tissue evidence="1">Leaf</tissue>
    </source>
</reference>
<gene>
    <name evidence="1" type="ORF">OWV82_010428</name>
</gene>
<evidence type="ECO:0000313" key="1">
    <source>
        <dbReference type="EMBL" id="KAJ4718791.1"/>
    </source>
</evidence>
<dbReference type="EMBL" id="CM051398">
    <property type="protein sequence ID" value="KAJ4718791.1"/>
    <property type="molecule type" value="Genomic_DNA"/>
</dbReference>
<accession>A0ACC1Y4X6</accession>
<organism evidence="1 2">
    <name type="scientific">Melia azedarach</name>
    <name type="common">Chinaberry tree</name>
    <dbReference type="NCBI Taxonomy" id="155640"/>
    <lineage>
        <taxon>Eukaryota</taxon>
        <taxon>Viridiplantae</taxon>
        <taxon>Streptophyta</taxon>
        <taxon>Embryophyta</taxon>
        <taxon>Tracheophyta</taxon>
        <taxon>Spermatophyta</taxon>
        <taxon>Magnoliopsida</taxon>
        <taxon>eudicotyledons</taxon>
        <taxon>Gunneridae</taxon>
        <taxon>Pentapetalae</taxon>
        <taxon>rosids</taxon>
        <taxon>malvids</taxon>
        <taxon>Sapindales</taxon>
        <taxon>Meliaceae</taxon>
        <taxon>Melia</taxon>
    </lineage>
</organism>
<name>A0ACC1Y4X6_MELAZ</name>
<sequence>MKQVYDRKHKEREFAVGDMVYLKLQPYRQLSVSMRKNLKLSAKYFGPFKVLQRIGKVAYKLELPASSRIHPVFHVSLMKKKVGEEQVQTQLPLMDVADEKLIPTPQAVLDRRVRKRKHEVLIHWHGLSPAEATWEDKDFIKNQFPNISLEDKAEI</sequence>
<evidence type="ECO:0000313" key="2">
    <source>
        <dbReference type="Proteomes" id="UP001164539"/>
    </source>
</evidence>
<protein>
    <submittedName>
        <fullName evidence="1">Ty3/gypsy retrotransposon protein</fullName>
    </submittedName>
</protein>
<keyword evidence="2" id="KW-1185">Reference proteome</keyword>
<proteinExistence type="predicted"/>
<comment type="caution">
    <text evidence="1">The sequence shown here is derived from an EMBL/GenBank/DDBJ whole genome shotgun (WGS) entry which is preliminary data.</text>
</comment>